<dbReference type="SMART" id="SM00481">
    <property type="entry name" value="POLIIIAc"/>
    <property type="match status" value="1"/>
</dbReference>
<protein>
    <submittedName>
        <fullName evidence="2">CehA/McbA family metallohydrolase</fullName>
    </submittedName>
</protein>
<accession>A0A927CJV7</accession>
<dbReference type="PANTHER" id="PTHR42924:SF3">
    <property type="entry name" value="POLYMERASE_HISTIDINOL PHOSPHATASE N-TERMINAL DOMAIN-CONTAINING PROTEIN"/>
    <property type="match status" value="1"/>
</dbReference>
<evidence type="ECO:0000259" key="1">
    <source>
        <dbReference type="SMART" id="SM00481"/>
    </source>
</evidence>
<proteinExistence type="predicted"/>
<dbReference type="RefSeq" id="WP_190857257.1">
    <property type="nucleotide sequence ID" value="NZ_JACXIY010000001.1"/>
</dbReference>
<dbReference type="GO" id="GO:0035312">
    <property type="term" value="F:5'-3' DNA exonuclease activity"/>
    <property type="evidence" value="ECO:0007669"/>
    <property type="project" value="TreeGrafter"/>
</dbReference>
<evidence type="ECO:0000313" key="3">
    <source>
        <dbReference type="Proteomes" id="UP000632125"/>
    </source>
</evidence>
<comment type="caution">
    <text evidence="2">The sequence shown here is derived from an EMBL/GenBank/DDBJ whole genome shotgun (WGS) entry which is preliminary data.</text>
</comment>
<gene>
    <name evidence="2" type="ORF">IDH41_00435</name>
</gene>
<name>A0A927CJV7_9BACL</name>
<dbReference type="Proteomes" id="UP000632125">
    <property type="component" value="Unassembled WGS sequence"/>
</dbReference>
<dbReference type="PANTHER" id="PTHR42924">
    <property type="entry name" value="EXONUCLEASE"/>
    <property type="match status" value="1"/>
</dbReference>
<evidence type="ECO:0000313" key="2">
    <source>
        <dbReference type="EMBL" id="MBD2867025.1"/>
    </source>
</evidence>
<organism evidence="2 3">
    <name type="scientific">Paenibacillus arenilitoris</name>
    <dbReference type="NCBI Taxonomy" id="2772299"/>
    <lineage>
        <taxon>Bacteria</taxon>
        <taxon>Bacillati</taxon>
        <taxon>Bacillota</taxon>
        <taxon>Bacilli</taxon>
        <taxon>Bacillales</taxon>
        <taxon>Paenibacillaceae</taxon>
        <taxon>Paenibacillus</taxon>
    </lineage>
</organism>
<dbReference type="Gene3D" id="3.20.20.140">
    <property type="entry name" value="Metal-dependent hydrolases"/>
    <property type="match status" value="1"/>
</dbReference>
<sequence>MAKQTEGRRTSAVYARYIAHSEQSSYIEIPFEMPELVEEVHVRYTVESHGGEDAKAVIDLGVRDGARVRGWSGGARREFRIGPDKATPGYLPGPLEPGEWAVLHNAYKVPEEGCTVTVEVTFSQRAPRWLKGDLHTHSVHSDGAYTLEENAAIMESLGCDFIAMTDHNTSSQNLAYPRQTSVLMIPGTEFTTNFGHANFIGATDPMHDFRVSDMSGVREKFRIARERGARTVLNHPHCDYCPWEWDFAVDHDWVEVWNGPWTERNGRALAWWQEQLASGRRLVAVGGSDVHRPDPYVKHAMPCVWVRAEEKTVREVLSGIDRGHVVITYAPDGPFVRMQCGDYGVGDAVPYGNPGREVLMQFEDLLAGDLVRVYSERGVELEAAAPLDGEWELTADGEERLFLRTEVWRYFEQAGDRRLAAMTNPIYFDSREEEE</sequence>
<dbReference type="InterPro" id="IPR052018">
    <property type="entry name" value="PHP_domain"/>
</dbReference>
<dbReference type="NCBIfam" id="NF038032">
    <property type="entry name" value="CehA_McbA_metalo"/>
    <property type="match status" value="1"/>
</dbReference>
<dbReference type="GO" id="GO:0004534">
    <property type="term" value="F:5'-3' RNA exonuclease activity"/>
    <property type="evidence" value="ECO:0007669"/>
    <property type="project" value="TreeGrafter"/>
</dbReference>
<dbReference type="InterPro" id="IPR003141">
    <property type="entry name" value="Pol/His_phosphatase_N"/>
</dbReference>
<dbReference type="AlphaFoldDB" id="A0A927CJV7"/>
<reference evidence="2" key="1">
    <citation type="submission" date="2020-09" db="EMBL/GenBank/DDBJ databases">
        <title>A novel bacterium of genus Paenibacillus, isolated from South China Sea.</title>
        <authorList>
            <person name="Huang H."/>
            <person name="Mo K."/>
            <person name="Hu Y."/>
        </authorList>
    </citation>
    <scope>NUCLEOTIDE SEQUENCE</scope>
    <source>
        <strain evidence="2">IB182493</strain>
    </source>
</reference>
<keyword evidence="3" id="KW-1185">Reference proteome</keyword>
<dbReference type="InterPro" id="IPR016195">
    <property type="entry name" value="Pol/histidinol_Pase-like"/>
</dbReference>
<dbReference type="SUPFAM" id="SSF89550">
    <property type="entry name" value="PHP domain-like"/>
    <property type="match status" value="1"/>
</dbReference>
<feature type="domain" description="Polymerase/histidinol phosphatase N-terminal" evidence="1">
    <location>
        <begin position="132"/>
        <end position="194"/>
    </location>
</feature>
<dbReference type="EMBL" id="JACXIY010000001">
    <property type="protein sequence ID" value="MBD2867025.1"/>
    <property type="molecule type" value="Genomic_DNA"/>
</dbReference>